<evidence type="ECO:0000313" key="3">
    <source>
        <dbReference type="EMBL" id="KGK08637.1"/>
    </source>
</evidence>
<evidence type="ECO:0000259" key="2">
    <source>
        <dbReference type="Pfam" id="PF03724"/>
    </source>
</evidence>
<proteinExistence type="predicted"/>
<keyword evidence="4" id="KW-1185">Reference proteome</keyword>
<feature type="domain" description="DUF306" evidence="2">
    <location>
        <begin position="34"/>
        <end position="141"/>
    </location>
</feature>
<keyword evidence="3" id="KW-0346">Stress response</keyword>
<dbReference type="Proteomes" id="UP000029994">
    <property type="component" value="Unassembled WGS sequence"/>
</dbReference>
<dbReference type="Pfam" id="PF03724">
    <property type="entry name" value="META"/>
    <property type="match status" value="1"/>
</dbReference>
<dbReference type="InterPro" id="IPR053147">
    <property type="entry name" value="Hsp_HslJ-like"/>
</dbReference>
<accession>A0A099LMT5</accession>
<name>A0A099LMT5_9VIBR</name>
<evidence type="ECO:0000313" key="4">
    <source>
        <dbReference type="Proteomes" id="UP000029994"/>
    </source>
</evidence>
<reference evidence="3 4" key="1">
    <citation type="submission" date="2014-04" db="EMBL/GenBank/DDBJ databases">
        <title>Genome sequencing of Vibrio navarrensis strains.</title>
        <authorList>
            <person name="Gladney L.M."/>
            <person name="Katz L.S."/>
            <person name="Marino-Ramirez L."/>
            <person name="Jordan I.K."/>
        </authorList>
    </citation>
    <scope>NUCLEOTIDE SEQUENCE [LARGE SCALE GENOMIC DNA]</scope>
    <source>
        <strain evidence="3 4">ATCC 51183</strain>
    </source>
</reference>
<dbReference type="GeneID" id="43684488"/>
<gene>
    <name evidence="3" type="ORF">EA26_15495</name>
</gene>
<feature type="chain" id="PRO_5001949991" evidence="1">
    <location>
        <begin position="26"/>
        <end position="148"/>
    </location>
</feature>
<dbReference type="PANTHER" id="PTHR35535">
    <property type="entry name" value="HEAT SHOCK PROTEIN HSLJ"/>
    <property type="match status" value="1"/>
</dbReference>
<dbReference type="AlphaFoldDB" id="A0A099LMT5"/>
<dbReference type="PROSITE" id="PS51257">
    <property type="entry name" value="PROKAR_LIPOPROTEIN"/>
    <property type="match status" value="1"/>
</dbReference>
<protein>
    <submittedName>
        <fullName evidence="3">Heat shock protein HslJ</fullName>
    </submittedName>
</protein>
<dbReference type="EMBL" id="JMCG01000002">
    <property type="protein sequence ID" value="KGK08637.1"/>
    <property type="molecule type" value="Genomic_DNA"/>
</dbReference>
<dbReference type="InterPro" id="IPR005184">
    <property type="entry name" value="DUF306_Meta_HslJ"/>
</dbReference>
<dbReference type="STRING" id="29495.EA26_15495"/>
<dbReference type="RefSeq" id="WP_039429580.1">
    <property type="nucleotide sequence ID" value="NZ_CP061845.1"/>
</dbReference>
<dbReference type="InterPro" id="IPR038670">
    <property type="entry name" value="HslJ-like_sf"/>
</dbReference>
<dbReference type="Gene3D" id="2.40.128.270">
    <property type="match status" value="1"/>
</dbReference>
<organism evidence="3 4">
    <name type="scientific">Vibrio navarrensis</name>
    <dbReference type="NCBI Taxonomy" id="29495"/>
    <lineage>
        <taxon>Bacteria</taxon>
        <taxon>Pseudomonadati</taxon>
        <taxon>Pseudomonadota</taxon>
        <taxon>Gammaproteobacteria</taxon>
        <taxon>Vibrionales</taxon>
        <taxon>Vibrionaceae</taxon>
        <taxon>Vibrio</taxon>
    </lineage>
</organism>
<evidence type="ECO:0000256" key="1">
    <source>
        <dbReference type="SAM" id="SignalP"/>
    </source>
</evidence>
<comment type="caution">
    <text evidence="3">The sequence shown here is derived from an EMBL/GenBank/DDBJ whole genome shotgun (WGS) entry which is preliminary data.</text>
</comment>
<keyword evidence="1" id="KW-0732">Signal</keyword>
<feature type="signal peptide" evidence="1">
    <location>
        <begin position="1"/>
        <end position="25"/>
    </location>
</feature>
<sequence>MKLSSKTLLAAISLPLLLSACVSNGNSMTSISAQDLQHHHWQLSHIDGKALTENEATLIPRLEIGENLTANGFAGCNQFFGQAELKGAQLRIEKMAMTMKMCHEEQMQVEQLVSSTLTNWSEVTLTNQTLTLKNAQHELVFTLRDWVN</sequence>
<dbReference type="PANTHER" id="PTHR35535:SF1">
    <property type="entry name" value="HEAT SHOCK PROTEIN HSLJ"/>
    <property type="match status" value="1"/>
</dbReference>
<dbReference type="eggNOG" id="COG3187">
    <property type="taxonomic scope" value="Bacteria"/>
</dbReference>